<name>A0A8S5MIC9_9CAUD</name>
<sequence>MVKCPRCGSSMVYVLDHWDCGYWKCSICGYEPQVYSSDRTEDCEEEDE</sequence>
<evidence type="ECO:0000313" key="1">
    <source>
        <dbReference type="EMBL" id="DAD81980.1"/>
    </source>
</evidence>
<reference evidence="1" key="1">
    <citation type="journal article" date="2021" name="Proc. Natl. Acad. Sci. U.S.A.">
        <title>A Catalog of Tens of Thousands of Viruses from Human Metagenomes Reveals Hidden Associations with Chronic Diseases.</title>
        <authorList>
            <person name="Tisza M.J."/>
            <person name="Buck C.B."/>
        </authorList>
    </citation>
    <scope>NUCLEOTIDE SEQUENCE</scope>
    <source>
        <strain evidence="1">CtAvK3</strain>
    </source>
</reference>
<accession>A0A8S5MIC9</accession>
<protein>
    <submittedName>
        <fullName evidence="1">Alpha-aminoadipate carrier protein</fullName>
    </submittedName>
</protein>
<organism evidence="1">
    <name type="scientific">Siphoviridae sp. ctAvK3</name>
    <dbReference type="NCBI Taxonomy" id="2826184"/>
    <lineage>
        <taxon>Viruses</taxon>
        <taxon>Duplodnaviria</taxon>
        <taxon>Heunggongvirae</taxon>
        <taxon>Uroviricota</taxon>
        <taxon>Caudoviricetes</taxon>
    </lineage>
</organism>
<proteinExistence type="predicted"/>
<dbReference type="EMBL" id="BK014910">
    <property type="protein sequence ID" value="DAD81980.1"/>
    <property type="molecule type" value="Genomic_DNA"/>
</dbReference>